<dbReference type="PROSITE" id="PS51257">
    <property type="entry name" value="PROKAR_LIPOPROTEIN"/>
    <property type="match status" value="1"/>
</dbReference>
<dbReference type="Gene3D" id="3.30.560.10">
    <property type="entry name" value="Glucose Oxidase, domain 3"/>
    <property type="match status" value="2"/>
</dbReference>
<dbReference type="EMBL" id="RYZI01000117">
    <property type="protein sequence ID" value="RWA10358.1"/>
    <property type="molecule type" value="Genomic_DNA"/>
</dbReference>
<evidence type="ECO:0000259" key="5">
    <source>
        <dbReference type="PROSITE" id="PS00623"/>
    </source>
</evidence>
<keyword evidence="8" id="KW-1185">Reference proteome</keyword>
<gene>
    <name evidence="7" type="ORF">EKO27_g4749</name>
</gene>
<dbReference type="Pfam" id="PF00732">
    <property type="entry name" value="GMC_oxred_N"/>
    <property type="match status" value="1"/>
</dbReference>
<dbReference type="SUPFAM" id="SSF54373">
    <property type="entry name" value="FAD-linked reductases, C-terminal domain"/>
    <property type="match status" value="1"/>
</dbReference>
<name>A0A439D7H5_9PEZI</name>
<feature type="domain" description="Glucose-methanol-choline oxidoreductase N-terminal" evidence="6">
    <location>
        <begin position="267"/>
        <end position="281"/>
    </location>
</feature>
<sequence length="535" mass="58786">MADQEKLYDFIVVGAGASGCAIASDLAGSSCLPRVLLVEAGGANIDAEHRDLNNTFTAYTNKSLNWGYKSAPLAHANDREICMDTGKGLGGSTAINFTSWVRGPRDEWDEIAKVTGDDCWRWENVESRFRRLENYHHLIEPETGAERYCSHPPDAYGTSGPLHLTSQTTNWKTDLTQTADVWEACGHPLITDMSTGNYVGLLFSPLTGHQGVRSTAADLLHGAPPNLDVVTESTVQRVIIINRKAIGVELTNARTLKCVKEVILAAGALGTPQILMRSGVGPEQHLNDLGIPVVHANNSIGKNLRDHCHVQMHFSVDNDPTTHLFDGPPTGGSAMGFLRSNAALTSAEFQSLPKSERERLSLPTVPTFEVHHFTPAGLGEIRLRTPDPATPPIICPKFLEHEWDKRIVIESTRECLRVMGHAAASKSRDPKTVHICPRSDSEEDILEFWRENLTSTWHMNGTCRIGRTQEEEGACVDTDFRVYGVHNLRVADLSVLPFLPSVHTQSYAYQIGMIAAEKIVHQHGLNRSVTCTALL</sequence>
<accession>A0A439D7H5</accession>
<feature type="domain" description="Glucose-methanol-choline oxidoreductase N-terminal" evidence="5">
    <location>
        <begin position="86"/>
        <end position="109"/>
    </location>
</feature>
<dbReference type="PANTHER" id="PTHR11552">
    <property type="entry name" value="GLUCOSE-METHANOL-CHOLINE GMC OXIDOREDUCTASE"/>
    <property type="match status" value="1"/>
</dbReference>
<feature type="active site" description="Proton acceptor" evidence="2">
    <location>
        <position position="503"/>
    </location>
</feature>
<dbReference type="InterPro" id="IPR000172">
    <property type="entry name" value="GMC_OxRdtase_N"/>
</dbReference>
<dbReference type="GO" id="GO:0016614">
    <property type="term" value="F:oxidoreductase activity, acting on CH-OH group of donors"/>
    <property type="evidence" value="ECO:0007669"/>
    <property type="project" value="InterPro"/>
</dbReference>
<comment type="caution">
    <text evidence="7">The sequence shown here is derived from an EMBL/GenBank/DDBJ whole genome shotgun (WGS) entry which is preliminary data.</text>
</comment>
<reference evidence="7 8" key="1">
    <citation type="submission" date="2018-12" db="EMBL/GenBank/DDBJ databases">
        <title>Draft genome sequence of Xylaria grammica IHI A82.</title>
        <authorList>
            <person name="Buettner E."/>
            <person name="Kellner H."/>
        </authorList>
    </citation>
    <scope>NUCLEOTIDE SEQUENCE [LARGE SCALE GENOMIC DNA]</scope>
    <source>
        <strain evidence="7 8">IHI A82</strain>
    </source>
</reference>
<dbReference type="STRING" id="363999.A0A439D7H5"/>
<dbReference type="PROSITE" id="PS00624">
    <property type="entry name" value="GMC_OXRED_2"/>
    <property type="match status" value="1"/>
</dbReference>
<dbReference type="PROSITE" id="PS00623">
    <property type="entry name" value="GMC_OXRED_1"/>
    <property type="match status" value="1"/>
</dbReference>
<dbReference type="InterPro" id="IPR012132">
    <property type="entry name" value="GMC_OxRdtase"/>
</dbReference>
<keyword evidence="3 4" id="KW-0274">FAD</keyword>
<protein>
    <recommendedName>
        <fullName evidence="5 6">Glucose-methanol-choline oxidoreductase N-terminal domain-containing protein</fullName>
    </recommendedName>
</protein>
<feature type="active site" description="Proton donor" evidence="2">
    <location>
        <position position="458"/>
    </location>
</feature>
<dbReference type="PANTHER" id="PTHR11552:SF134">
    <property type="entry name" value="GLUCOSE-METHANOL-CHOLINE OXIDOREDUCTASE N-TERMINAL DOMAIN-CONTAINING PROTEIN"/>
    <property type="match status" value="1"/>
</dbReference>
<evidence type="ECO:0000256" key="2">
    <source>
        <dbReference type="PIRSR" id="PIRSR000137-1"/>
    </source>
</evidence>
<dbReference type="SUPFAM" id="SSF51905">
    <property type="entry name" value="FAD/NAD(P)-binding domain"/>
    <property type="match status" value="1"/>
</dbReference>
<evidence type="ECO:0000259" key="6">
    <source>
        <dbReference type="PROSITE" id="PS00624"/>
    </source>
</evidence>
<dbReference type="Pfam" id="PF05199">
    <property type="entry name" value="GMC_oxred_C"/>
    <property type="match status" value="1"/>
</dbReference>
<feature type="binding site" evidence="3">
    <location>
        <begin position="457"/>
        <end position="458"/>
    </location>
    <ligand>
        <name>FAD</name>
        <dbReference type="ChEBI" id="CHEBI:57692"/>
    </ligand>
</feature>
<dbReference type="Gene3D" id="3.50.50.60">
    <property type="entry name" value="FAD/NAD(P)-binding domain"/>
    <property type="match status" value="2"/>
</dbReference>
<proteinExistence type="inferred from homology"/>
<evidence type="ECO:0000256" key="4">
    <source>
        <dbReference type="RuleBase" id="RU003968"/>
    </source>
</evidence>
<organism evidence="7 8">
    <name type="scientific">Xylaria grammica</name>
    <dbReference type="NCBI Taxonomy" id="363999"/>
    <lineage>
        <taxon>Eukaryota</taxon>
        <taxon>Fungi</taxon>
        <taxon>Dikarya</taxon>
        <taxon>Ascomycota</taxon>
        <taxon>Pezizomycotina</taxon>
        <taxon>Sordariomycetes</taxon>
        <taxon>Xylariomycetidae</taxon>
        <taxon>Xylariales</taxon>
        <taxon>Xylariaceae</taxon>
        <taxon>Xylaria</taxon>
    </lineage>
</organism>
<keyword evidence="4" id="KW-0285">Flavoprotein</keyword>
<dbReference type="PIRSF" id="PIRSF000137">
    <property type="entry name" value="Alcohol_oxidase"/>
    <property type="match status" value="1"/>
</dbReference>
<evidence type="ECO:0000313" key="8">
    <source>
        <dbReference type="Proteomes" id="UP000286045"/>
    </source>
</evidence>
<dbReference type="AlphaFoldDB" id="A0A439D7H5"/>
<comment type="cofactor">
    <cofactor evidence="3">
        <name>FAD</name>
        <dbReference type="ChEBI" id="CHEBI:57692"/>
    </cofactor>
</comment>
<dbReference type="InterPro" id="IPR007867">
    <property type="entry name" value="GMC_OxRtase_C"/>
</dbReference>
<evidence type="ECO:0000256" key="3">
    <source>
        <dbReference type="PIRSR" id="PIRSR000137-2"/>
    </source>
</evidence>
<dbReference type="Proteomes" id="UP000286045">
    <property type="component" value="Unassembled WGS sequence"/>
</dbReference>
<evidence type="ECO:0000256" key="1">
    <source>
        <dbReference type="ARBA" id="ARBA00010790"/>
    </source>
</evidence>
<feature type="binding site" evidence="3">
    <location>
        <position position="235"/>
    </location>
    <ligand>
        <name>FAD</name>
        <dbReference type="ChEBI" id="CHEBI:57692"/>
    </ligand>
</feature>
<dbReference type="GO" id="GO:0050660">
    <property type="term" value="F:flavin adenine dinucleotide binding"/>
    <property type="evidence" value="ECO:0007669"/>
    <property type="project" value="InterPro"/>
</dbReference>
<dbReference type="InterPro" id="IPR036188">
    <property type="entry name" value="FAD/NAD-bd_sf"/>
</dbReference>
<evidence type="ECO:0000313" key="7">
    <source>
        <dbReference type="EMBL" id="RWA10358.1"/>
    </source>
</evidence>
<comment type="similarity">
    <text evidence="1 4">Belongs to the GMC oxidoreductase family.</text>
</comment>